<comment type="subcellular location">
    <subcellularLocation>
        <location evidence="1 10">Golgi apparatus</location>
        <location evidence="1 10">Golgi stack membrane</location>
        <topology evidence="1 10">Single-pass type II membrane protein</topology>
    </subcellularLocation>
</comment>
<keyword evidence="12" id="KW-1185">Reference proteome</keyword>
<organism evidence="11 12">
    <name type="scientific">Sinanodonta woodiana</name>
    <name type="common">Chinese pond mussel</name>
    <name type="synonym">Anodonta woodiana</name>
    <dbReference type="NCBI Taxonomy" id="1069815"/>
    <lineage>
        <taxon>Eukaryota</taxon>
        <taxon>Metazoa</taxon>
        <taxon>Spiralia</taxon>
        <taxon>Lophotrochozoa</taxon>
        <taxon>Mollusca</taxon>
        <taxon>Bivalvia</taxon>
        <taxon>Autobranchia</taxon>
        <taxon>Heteroconchia</taxon>
        <taxon>Palaeoheterodonta</taxon>
        <taxon>Unionida</taxon>
        <taxon>Unionoidea</taxon>
        <taxon>Unionidae</taxon>
        <taxon>Unioninae</taxon>
        <taxon>Sinanodonta</taxon>
    </lineage>
</organism>
<dbReference type="Pfam" id="PF05679">
    <property type="entry name" value="CHGN"/>
    <property type="match status" value="1"/>
</dbReference>
<dbReference type="InterPro" id="IPR051227">
    <property type="entry name" value="CS_glycosyltransferase"/>
</dbReference>
<keyword evidence="5 10" id="KW-0735">Signal-anchor</keyword>
<keyword evidence="7 10" id="KW-0333">Golgi apparatus</keyword>
<name>A0ABD3VWS1_SINWO</name>
<evidence type="ECO:0000313" key="12">
    <source>
        <dbReference type="Proteomes" id="UP001634394"/>
    </source>
</evidence>
<evidence type="ECO:0000256" key="7">
    <source>
        <dbReference type="ARBA" id="ARBA00023034"/>
    </source>
</evidence>
<keyword evidence="6 10" id="KW-1133">Transmembrane helix</keyword>
<dbReference type="GO" id="GO:0016740">
    <property type="term" value="F:transferase activity"/>
    <property type="evidence" value="ECO:0007669"/>
    <property type="project" value="UniProtKB-KW"/>
</dbReference>
<evidence type="ECO:0000256" key="5">
    <source>
        <dbReference type="ARBA" id="ARBA00022968"/>
    </source>
</evidence>
<feature type="transmembrane region" description="Helical" evidence="10">
    <location>
        <begin position="12"/>
        <end position="29"/>
    </location>
</feature>
<dbReference type="Gene3D" id="3.90.550.10">
    <property type="entry name" value="Spore Coat Polysaccharide Biosynthesis Protein SpsA, Chain A"/>
    <property type="match status" value="1"/>
</dbReference>
<dbReference type="EC" id="2.4.1.-" evidence="10"/>
<accession>A0ABD3VWS1</accession>
<dbReference type="EMBL" id="JBJQND010000009">
    <property type="protein sequence ID" value="KAL3866059.1"/>
    <property type="molecule type" value="Genomic_DNA"/>
</dbReference>
<dbReference type="InterPro" id="IPR029044">
    <property type="entry name" value="Nucleotide-diphossugar_trans"/>
</dbReference>
<dbReference type="Proteomes" id="UP001634394">
    <property type="component" value="Unassembled WGS sequence"/>
</dbReference>
<dbReference type="InterPro" id="IPR008428">
    <property type="entry name" value="Chond_GalNAc"/>
</dbReference>
<evidence type="ECO:0000256" key="4">
    <source>
        <dbReference type="ARBA" id="ARBA00022692"/>
    </source>
</evidence>
<dbReference type="Gene3D" id="3.90.550.50">
    <property type="match status" value="1"/>
</dbReference>
<proteinExistence type="inferred from homology"/>
<dbReference type="SUPFAM" id="SSF53448">
    <property type="entry name" value="Nucleotide-diphospho-sugar transferases"/>
    <property type="match status" value="1"/>
</dbReference>
<reference evidence="11 12" key="1">
    <citation type="submission" date="2024-11" db="EMBL/GenBank/DDBJ databases">
        <title>Chromosome-level genome assembly of the freshwater bivalve Anodonta woodiana.</title>
        <authorList>
            <person name="Chen X."/>
        </authorList>
    </citation>
    <scope>NUCLEOTIDE SEQUENCE [LARGE SCALE GENOMIC DNA]</scope>
    <source>
        <strain evidence="11">MN2024</strain>
        <tissue evidence="11">Gills</tissue>
    </source>
</reference>
<evidence type="ECO:0000256" key="10">
    <source>
        <dbReference type="RuleBase" id="RU364016"/>
    </source>
</evidence>
<dbReference type="PANTHER" id="PTHR12369:SF11">
    <property type="entry name" value="HEXOSYLTRANSFERASE"/>
    <property type="match status" value="1"/>
</dbReference>
<evidence type="ECO:0000256" key="8">
    <source>
        <dbReference type="ARBA" id="ARBA00023136"/>
    </source>
</evidence>
<evidence type="ECO:0000256" key="2">
    <source>
        <dbReference type="ARBA" id="ARBA00009239"/>
    </source>
</evidence>
<comment type="similarity">
    <text evidence="2 10">Belongs to the chondroitin N-acetylgalactosaminyltransferase family.</text>
</comment>
<keyword evidence="8 10" id="KW-0472">Membrane</keyword>
<dbReference type="GO" id="GO:0032580">
    <property type="term" value="C:Golgi cisterna membrane"/>
    <property type="evidence" value="ECO:0007669"/>
    <property type="project" value="UniProtKB-SubCell"/>
</dbReference>
<dbReference type="PANTHER" id="PTHR12369">
    <property type="entry name" value="CHONDROITIN SYNTHASE"/>
    <property type="match status" value="1"/>
</dbReference>
<evidence type="ECO:0000256" key="1">
    <source>
        <dbReference type="ARBA" id="ARBA00004447"/>
    </source>
</evidence>
<evidence type="ECO:0000256" key="9">
    <source>
        <dbReference type="ARBA" id="ARBA00023180"/>
    </source>
</evidence>
<keyword evidence="4 10" id="KW-0812">Transmembrane</keyword>
<gene>
    <name evidence="11" type="ORF">ACJMK2_043400</name>
</gene>
<keyword evidence="3 10" id="KW-0808">Transferase</keyword>
<protein>
    <recommendedName>
        <fullName evidence="10">Hexosyltransferase</fullName>
        <ecNumber evidence="10">2.4.1.-</ecNumber>
    </recommendedName>
</protein>
<evidence type="ECO:0000313" key="11">
    <source>
        <dbReference type="EMBL" id="KAL3866059.1"/>
    </source>
</evidence>
<comment type="caution">
    <text evidence="11">The sequence shown here is derived from an EMBL/GenBank/DDBJ whole genome shotgun (WGS) entry which is preliminary data.</text>
</comment>
<keyword evidence="9" id="KW-0325">Glycoprotein</keyword>
<evidence type="ECO:0000256" key="6">
    <source>
        <dbReference type="ARBA" id="ARBA00022989"/>
    </source>
</evidence>
<evidence type="ECO:0000256" key="3">
    <source>
        <dbReference type="ARBA" id="ARBA00022679"/>
    </source>
</evidence>
<dbReference type="FunFam" id="3.90.550.50:FF:000004">
    <property type="entry name" value="Hexosyltransferase"/>
    <property type="match status" value="1"/>
</dbReference>
<sequence>MAKSKYRLHKNFLTGTIFGLCIGLFVSTWCRNKFIPCANSLTPSKCCMAVNVNIEFDQNVVQNIDYANNTLAPRFSDSKKTTRKSSDVIIEEAEEKGFLFVGVMTAKKYVDSRVVSAYRTWVKTINGKVVFFSSEGSNSSFNIPVISLPGVDDSYPPQKKSFMVLKYMYEHYIEKYEWFVRADDDVFIKGDKLETFLRSVNSSVPQFIGQAGVGTKEEYGQLNLGDGDNYCMGGTGIVFSRETLRRISPHLQTCLKNLYTTHEDVEVGRCVHLYANAHCTWAFEMQLLFFQNFKDYRGSFETALKDKEVLKAITLHPVKTPAHQYRVYNYIKSTHIMELRQKIVYLQREIDDMNQVLNQQSLSTKKNYYSVHPSLLNYVPMLDEDLPVWDFFFRSLSSHAKVNPRKSIDSSLKIALDEAIEQTISSFNKNARQKGRTIEFKEILYGYTRTTSPYGADYVLDVLLTYRKQKGKRMTVPVRRHSYIRQPFTEVEVIESPFTSVTNSSEMHRSPNIFRHFIGNHNIFDQKQTEIVHFILPLAGKKAEFKRFMNNFEDVCLSPHNPSVLHLVIFTENSPKEDVDEIIKVVGQYQKKYGGRTIEVIEATGPFARAVALDLGAKQCSASDLLFFVDVDILFNVDSLSRIRLNTIRGAQIYFPVVFSQYDPSIVCSDKPMNECSIDINDKSAKMGYWRQFGYGIAAMYQSDLEAVGGFDVSIQGWGKEDVDLFGKIIASNLTIFRSVDLGMVHAFHQIHCDVKLDPAQFQMCVGSKASSLGSQLQLAELVQTKGLS</sequence>
<dbReference type="AlphaFoldDB" id="A0ABD3VWS1"/>